<protein>
    <recommendedName>
        <fullName evidence="3">Heterokaryon incompatibility domain-containing protein</fullName>
    </recommendedName>
</protein>
<dbReference type="VEuPathDB" id="FungiDB:BO80DRAFT_502848"/>
<organism evidence="1 2">
    <name type="scientific">Aspergillus ibericus CBS 121593</name>
    <dbReference type="NCBI Taxonomy" id="1448316"/>
    <lineage>
        <taxon>Eukaryota</taxon>
        <taxon>Fungi</taxon>
        <taxon>Dikarya</taxon>
        <taxon>Ascomycota</taxon>
        <taxon>Pezizomycotina</taxon>
        <taxon>Eurotiomycetes</taxon>
        <taxon>Eurotiomycetidae</taxon>
        <taxon>Eurotiales</taxon>
        <taxon>Aspergillaceae</taxon>
        <taxon>Aspergillus</taxon>
        <taxon>Aspergillus subgen. Circumdati</taxon>
    </lineage>
</organism>
<dbReference type="RefSeq" id="XP_025574250.1">
    <property type="nucleotide sequence ID" value="XM_025724348.1"/>
</dbReference>
<dbReference type="STRING" id="1448316.A0A395GWX3"/>
<dbReference type="AlphaFoldDB" id="A0A395GWX3"/>
<dbReference type="PANTHER" id="PTHR24148">
    <property type="entry name" value="ANKYRIN REPEAT DOMAIN-CONTAINING PROTEIN 39 HOMOLOG-RELATED"/>
    <property type="match status" value="1"/>
</dbReference>
<dbReference type="GeneID" id="37229213"/>
<proteinExistence type="predicted"/>
<evidence type="ECO:0000313" key="2">
    <source>
        <dbReference type="Proteomes" id="UP000249402"/>
    </source>
</evidence>
<dbReference type="Proteomes" id="UP000249402">
    <property type="component" value="Unassembled WGS sequence"/>
</dbReference>
<reference evidence="1 2" key="1">
    <citation type="submission" date="2018-02" db="EMBL/GenBank/DDBJ databases">
        <title>The genomes of Aspergillus section Nigri reveals drivers in fungal speciation.</title>
        <authorList>
            <consortium name="DOE Joint Genome Institute"/>
            <person name="Vesth T.C."/>
            <person name="Nybo J."/>
            <person name="Theobald S."/>
            <person name="Brandl J."/>
            <person name="Frisvad J.C."/>
            <person name="Nielsen K.F."/>
            <person name="Lyhne E.K."/>
            <person name="Kogle M.E."/>
            <person name="Kuo A."/>
            <person name="Riley R."/>
            <person name="Clum A."/>
            <person name="Nolan M."/>
            <person name="Lipzen A."/>
            <person name="Salamov A."/>
            <person name="Henrissat B."/>
            <person name="Wiebenga A."/>
            <person name="De vries R.P."/>
            <person name="Grigoriev I.V."/>
            <person name="Mortensen U.H."/>
            <person name="Andersen M.R."/>
            <person name="Baker S.E."/>
        </authorList>
    </citation>
    <scope>NUCLEOTIDE SEQUENCE [LARGE SCALE GENOMIC DNA]</scope>
    <source>
        <strain evidence="1 2">CBS 121593</strain>
    </source>
</reference>
<evidence type="ECO:0000313" key="1">
    <source>
        <dbReference type="EMBL" id="RAK99922.1"/>
    </source>
</evidence>
<dbReference type="PANTHER" id="PTHR24148:SF64">
    <property type="entry name" value="HETEROKARYON INCOMPATIBILITY DOMAIN-CONTAINING PROTEIN"/>
    <property type="match status" value="1"/>
</dbReference>
<accession>A0A395GWX3</accession>
<evidence type="ECO:0008006" key="3">
    <source>
        <dbReference type="Google" id="ProtNLM"/>
    </source>
</evidence>
<dbReference type="InterPro" id="IPR052895">
    <property type="entry name" value="HetReg/Transcr_Mod"/>
</dbReference>
<dbReference type="EMBL" id="KZ824443">
    <property type="protein sequence ID" value="RAK99922.1"/>
    <property type="molecule type" value="Genomic_DNA"/>
</dbReference>
<sequence length="371" mass="41709">MSLSYAKLDPDNNEIRLLTILPDENESNPVEGSLQIISLKDSHEFEALSYVWGDITVTTDVMNILEATVDLSGVAPTKNEADLRLGLLYNSIEEKVLRFRKTVNQVPDGEAKEFSEYLLKRLDLIHQKSFQTFVPLLPGDLLVQKDLHPDPGSPPSCPLGVLLSITTHRKRSNPLDRVYALYAMAPLVQEKYPPSYQKTVNQLNHETTAYILQYEGNMKIIENFNFFNDESLPSWVLDFVTTTQQHFGTSWAACSKQAVPEASLWQKPEGYSPTISDDLRILQLCGRVIGAVQESLTLSTESHAPLREILTHIERIRSDESVWLCGSGMTEKLIGACYNFTEPYGSLSFAFFSETLSNLGRDGQLLDMEGR</sequence>
<name>A0A395GWX3_9EURO</name>
<dbReference type="OrthoDB" id="4850726at2759"/>
<gene>
    <name evidence="1" type="ORF">BO80DRAFT_502848</name>
</gene>
<keyword evidence="2" id="KW-1185">Reference proteome</keyword>